<protein>
    <recommendedName>
        <fullName evidence="1">Minor tail T domain-containing protein</fullName>
    </recommendedName>
</protein>
<gene>
    <name evidence="2" type="ORF">LCGC14_1021880</name>
</gene>
<feature type="domain" description="Minor tail T" evidence="1">
    <location>
        <begin position="11"/>
        <end position="81"/>
    </location>
</feature>
<evidence type="ECO:0000259" key="1">
    <source>
        <dbReference type="Pfam" id="PF06223"/>
    </source>
</evidence>
<dbReference type="Pfam" id="PF06223">
    <property type="entry name" value="Phage_tail_T"/>
    <property type="match status" value="1"/>
</dbReference>
<accession>A0A0F9NIS6</accession>
<dbReference type="EMBL" id="LAZR01004089">
    <property type="protein sequence ID" value="KKN11907.1"/>
    <property type="molecule type" value="Genomic_DNA"/>
</dbReference>
<comment type="caution">
    <text evidence="2">The sequence shown here is derived from an EMBL/GenBank/DDBJ whole genome shotgun (WGS) entry which is preliminary data.</text>
</comment>
<dbReference type="InterPro" id="IPR009350">
    <property type="entry name" value="Phage_tail_T"/>
</dbReference>
<evidence type="ECO:0000313" key="2">
    <source>
        <dbReference type="EMBL" id="KKN11907.1"/>
    </source>
</evidence>
<proteinExistence type="predicted"/>
<sequence>MTVEKLLTTITARELTEWRAYDSIQPFGDERADLRAASIRQAVIAVHAKKKSDQPKLADCMLKFEAKKKQTALQIEQILKGFVKAKGGKINDGNS</sequence>
<organism evidence="2">
    <name type="scientific">marine sediment metagenome</name>
    <dbReference type="NCBI Taxonomy" id="412755"/>
    <lineage>
        <taxon>unclassified sequences</taxon>
        <taxon>metagenomes</taxon>
        <taxon>ecological metagenomes</taxon>
    </lineage>
</organism>
<name>A0A0F9NIS6_9ZZZZ</name>
<dbReference type="AlphaFoldDB" id="A0A0F9NIS6"/>
<reference evidence="2" key="1">
    <citation type="journal article" date="2015" name="Nature">
        <title>Complex archaea that bridge the gap between prokaryotes and eukaryotes.</title>
        <authorList>
            <person name="Spang A."/>
            <person name="Saw J.H."/>
            <person name="Jorgensen S.L."/>
            <person name="Zaremba-Niedzwiedzka K."/>
            <person name="Martijn J."/>
            <person name="Lind A.E."/>
            <person name="van Eijk R."/>
            <person name="Schleper C."/>
            <person name="Guy L."/>
            <person name="Ettema T.J."/>
        </authorList>
    </citation>
    <scope>NUCLEOTIDE SEQUENCE</scope>
</reference>